<dbReference type="AlphaFoldDB" id="A0A136WIC9"/>
<evidence type="ECO:0000313" key="1">
    <source>
        <dbReference type="EMBL" id="KXL54214.1"/>
    </source>
</evidence>
<sequence>MTCSEELPVFVCVKDSKKDMYGIERTHAFFIYGRMK</sequence>
<reference evidence="1 3" key="1">
    <citation type="submission" date="2016-01" db="EMBL/GenBank/DDBJ databases">
        <title>Genome sequence of Clostridium neopropionicum X4, DSM-3847.</title>
        <authorList>
            <person name="Poehlein A."/>
            <person name="Beck M.H."/>
            <person name="Bengelsdorf F.R."/>
            <person name="Daniel R."/>
            <person name="Duerre P."/>
        </authorList>
    </citation>
    <scope>NUCLEOTIDE SEQUENCE [LARGE SCALE GENOMIC DNA]</scope>
    <source>
        <strain evidence="1 3">DSM-3847</strain>
    </source>
</reference>
<protein>
    <submittedName>
        <fullName evidence="1">Uncharacterized protein</fullName>
    </submittedName>
</protein>
<dbReference type="STRING" id="36847.CLNEO_03160"/>
<evidence type="ECO:0000313" key="2">
    <source>
        <dbReference type="EMBL" id="KXL54339.1"/>
    </source>
</evidence>
<keyword evidence="3" id="KW-1185">Reference proteome</keyword>
<name>A0A136WIC9_9FIRM</name>
<dbReference type="EMBL" id="LRVM01000001">
    <property type="protein sequence ID" value="KXL54214.1"/>
    <property type="molecule type" value="Genomic_DNA"/>
</dbReference>
<organism evidence="1 3">
    <name type="scientific">Anaerotignum neopropionicum</name>
    <dbReference type="NCBI Taxonomy" id="36847"/>
    <lineage>
        <taxon>Bacteria</taxon>
        <taxon>Bacillati</taxon>
        <taxon>Bacillota</taxon>
        <taxon>Clostridia</taxon>
        <taxon>Lachnospirales</taxon>
        <taxon>Anaerotignaceae</taxon>
        <taxon>Anaerotignum</taxon>
    </lineage>
</organism>
<dbReference type="EMBL" id="LRVM01000001">
    <property type="protein sequence ID" value="KXL54339.1"/>
    <property type="molecule type" value="Genomic_DNA"/>
</dbReference>
<accession>A0A136WIC9</accession>
<evidence type="ECO:0000313" key="3">
    <source>
        <dbReference type="Proteomes" id="UP000070539"/>
    </source>
</evidence>
<comment type="caution">
    <text evidence="1">The sequence shown here is derived from an EMBL/GenBank/DDBJ whole genome shotgun (WGS) entry which is preliminary data.</text>
</comment>
<gene>
    <name evidence="1" type="ORF">CLNEO_03160</name>
    <name evidence="2" type="ORF">CLNEO_04450</name>
</gene>
<dbReference type="Proteomes" id="UP000070539">
    <property type="component" value="Unassembled WGS sequence"/>
</dbReference>
<proteinExistence type="predicted"/>